<sequence length="67" mass="8023">MIRRTDPTKSLLDGMPYRPSWDIDIRRTFAAARGQAQDFACVYQLFRHHHPRTYSFLRDIEISRVNK</sequence>
<dbReference type="EMBL" id="LR796192">
    <property type="protein sequence ID" value="CAB4126099.1"/>
    <property type="molecule type" value="Genomic_DNA"/>
</dbReference>
<protein>
    <submittedName>
        <fullName evidence="1">Uncharacterized protein</fullName>
    </submittedName>
</protein>
<organism evidence="1">
    <name type="scientific">uncultured Caudovirales phage</name>
    <dbReference type="NCBI Taxonomy" id="2100421"/>
    <lineage>
        <taxon>Viruses</taxon>
        <taxon>Duplodnaviria</taxon>
        <taxon>Heunggongvirae</taxon>
        <taxon>Uroviricota</taxon>
        <taxon>Caudoviricetes</taxon>
        <taxon>Peduoviridae</taxon>
        <taxon>Maltschvirus</taxon>
        <taxon>Maltschvirus maltsch</taxon>
    </lineage>
</organism>
<reference evidence="1" key="1">
    <citation type="submission" date="2020-04" db="EMBL/GenBank/DDBJ databases">
        <authorList>
            <person name="Chiriac C."/>
            <person name="Salcher M."/>
            <person name="Ghai R."/>
            <person name="Kavagutti S V."/>
        </authorList>
    </citation>
    <scope>NUCLEOTIDE SEQUENCE</scope>
</reference>
<name>A0A6J5L241_9CAUD</name>
<evidence type="ECO:0000313" key="1">
    <source>
        <dbReference type="EMBL" id="CAB4126099.1"/>
    </source>
</evidence>
<proteinExistence type="predicted"/>
<accession>A0A6J5L241</accession>
<gene>
    <name evidence="2" type="ORF">UFOVP170_46</name>
    <name evidence="1" type="ORF">UFOVP73_24</name>
</gene>
<dbReference type="EMBL" id="LR798218">
    <property type="protein sequence ID" value="CAB5195086.1"/>
    <property type="molecule type" value="Genomic_DNA"/>
</dbReference>
<evidence type="ECO:0000313" key="2">
    <source>
        <dbReference type="EMBL" id="CAB5195086.1"/>
    </source>
</evidence>